<dbReference type="PROSITE" id="PS00195">
    <property type="entry name" value="GLUTAREDOXIN_1"/>
    <property type="match status" value="1"/>
</dbReference>
<dbReference type="PROSITE" id="PS51354">
    <property type="entry name" value="GLUTAREDOXIN_2"/>
    <property type="match status" value="1"/>
</dbReference>
<dbReference type="NCBIfam" id="TIGR02181">
    <property type="entry name" value="GRX_bact"/>
    <property type="match status" value="1"/>
</dbReference>
<evidence type="ECO:0000256" key="1">
    <source>
        <dbReference type="ARBA" id="ARBA00007787"/>
    </source>
</evidence>
<dbReference type="EMBL" id="CP000155">
    <property type="protein sequence ID" value="ABC28219.1"/>
    <property type="molecule type" value="Genomic_DNA"/>
</dbReference>
<comment type="similarity">
    <text evidence="1 6">Belongs to the glutaredoxin family.</text>
</comment>
<evidence type="ECO:0000256" key="3">
    <source>
        <dbReference type="ARBA" id="ARBA00022982"/>
    </source>
</evidence>
<dbReference type="InterPro" id="IPR036249">
    <property type="entry name" value="Thioredoxin-like_sf"/>
</dbReference>
<accession>Q2SMA5</accession>
<dbReference type="AlphaFoldDB" id="Q2SMA5"/>
<keyword evidence="5 6" id="KW-0676">Redox-active center</keyword>
<dbReference type="Proteomes" id="UP000000238">
    <property type="component" value="Chromosome"/>
</dbReference>
<dbReference type="PANTHER" id="PTHR45694:SF18">
    <property type="entry name" value="GLUTAREDOXIN-1-RELATED"/>
    <property type="match status" value="1"/>
</dbReference>
<keyword evidence="6" id="KW-0963">Cytoplasm</keyword>
<reference evidence="8 9" key="1">
    <citation type="journal article" date="2005" name="Nucleic Acids Res.">
        <title>Genomic blueprint of Hahella chejuensis, a marine microbe producing an algicidal agent.</title>
        <authorList>
            <person name="Jeong H."/>
            <person name="Yim J.H."/>
            <person name="Lee C."/>
            <person name="Choi S.-H."/>
            <person name="Park Y.K."/>
            <person name="Yoon S.H."/>
            <person name="Hur C.-G."/>
            <person name="Kang H.-Y."/>
            <person name="Kim D."/>
            <person name="Lee H.H."/>
            <person name="Park K.H."/>
            <person name="Park S.-H."/>
            <person name="Park H.-S."/>
            <person name="Lee H.K."/>
            <person name="Oh T.K."/>
            <person name="Kim J.F."/>
        </authorList>
    </citation>
    <scope>NUCLEOTIDE SEQUENCE [LARGE SCALE GENOMIC DNA]</scope>
    <source>
        <strain evidence="8 9">KCTC 2396</strain>
    </source>
</reference>
<evidence type="ECO:0000256" key="6">
    <source>
        <dbReference type="RuleBase" id="RU364065"/>
    </source>
</evidence>
<dbReference type="InterPro" id="IPR011767">
    <property type="entry name" value="GLR_AS"/>
</dbReference>
<keyword evidence="4" id="KW-1015">Disulfide bond</keyword>
<sequence>MAQFKPVTIYTTEFCPYCIRAKRLLEAKGASFEEIKVDFNAALRQEMMQKSGRRTVPQIWVGEEHVGGCDELYGLERAGTLDALLQSGASDESVSPS</sequence>
<dbReference type="KEGG" id="hch:HCH_01355"/>
<evidence type="ECO:0000256" key="5">
    <source>
        <dbReference type="ARBA" id="ARBA00023284"/>
    </source>
</evidence>
<keyword evidence="3 6" id="KW-0249">Electron transport</keyword>
<dbReference type="GO" id="GO:0005737">
    <property type="term" value="C:cytoplasm"/>
    <property type="evidence" value="ECO:0007669"/>
    <property type="project" value="TreeGrafter"/>
</dbReference>
<evidence type="ECO:0000256" key="4">
    <source>
        <dbReference type="ARBA" id="ARBA00023157"/>
    </source>
</evidence>
<dbReference type="Gene3D" id="3.40.30.10">
    <property type="entry name" value="Glutaredoxin"/>
    <property type="match status" value="1"/>
</dbReference>
<comment type="function">
    <text evidence="6">Has a glutathione-disulfide oxidoreductase activity in the presence of NADPH and glutathione reductase. Reduces low molecular weight disulfides and proteins.</text>
</comment>
<keyword evidence="9" id="KW-1185">Reference proteome</keyword>
<dbReference type="PANTHER" id="PTHR45694">
    <property type="entry name" value="GLUTAREDOXIN 2"/>
    <property type="match status" value="1"/>
</dbReference>
<dbReference type="GO" id="GO:0045454">
    <property type="term" value="P:cell redox homeostasis"/>
    <property type="evidence" value="ECO:0007669"/>
    <property type="project" value="InterPro"/>
</dbReference>
<dbReference type="InterPro" id="IPR014025">
    <property type="entry name" value="Glutaredoxin_subgr"/>
</dbReference>
<dbReference type="PRINTS" id="PR00160">
    <property type="entry name" value="GLUTAREDOXIN"/>
</dbReference>
<dbReference type="eggNOG" id="COG0695">
    <property type="taxonomic scope" value="Bacteria"/>
</dbReference>
<dbReference type="InterPro" id="IPR002109">
    <property type="entry name" value="Glutaredoxin"/>
</dbReference>
<dbReference type="CDD" id="cd03418">
    <property type="entry name" value="GRX_GRXb_1_3_like"/>
    <property type="match status" value="1"/>
</dbReference>
<name>Q2SMA5_HAHCH</name>
<dbReference type="GO" id="GO:0034599">
    <property type="term" value="P:cellular response to oxidative stress"/>
    <property type="evidence" value="ECO:0007669"/>
    <property type="project" value="TreeGrafter"/>
</dbReference>
<keyword evidence="2 6" id="KW-0813">Transport</keyword>
<evidence type="ECO:0000313" key="9">
    <source>
        <dbReference type="Proteomes" id="UP000000238"/>
    </source>
</evidence>
<protein>
    <recommendedName>
        <fullName evidence="6">Glutaredoxin</fullName>
    </recommendedName>
</protein>
<dbReference type="STRING" id="349521.HCH_01355"/>
<proteinExistence type="inferred from homology"/>
<feature type="domain" description="Glutaredoxin" evidence="7">
    <location>
        <begin position="7"/>
        <end position="66"/>
    </location>
</feature>
<dbReference type="Pfam" id="PF00462">
    <property type="entry name" value="Glutaredoxin"/>
    <property type="match status" value="1"/>
</dbReference>
<evidence type="ECO:0000313" key="8">
    <source>
        <dbReference type="EMBL" id="ABC28219.1"/>
    </source>
</evidence>
<organism evidence="8 9">
    <name type="scientific">Hahella chejuensis (strain KCTC 2396)</name>
    <dbReference type="NCBI Taxonomy" id="349521"/>
    <lineage>
        <taxon>Bacteria</taxon>
        <taxon>Pseudomonadati</taxon>
        <taxon>Pseudomonadota</taxon>
        <taxon>Gammaproteobacteria</taxon>
        <taxon>Oceanospirillales</taxon>
        <taxon>Hahellaceae</taxon>
        <taxon>Hahella</taxon>
    </lineage>
</organism>
<dbReference type="HOGENOM" id="CLU_026126_7_3_6"/>
<evidence type="ECO:0000259" key="7">
    <source>
        <dbReference type="Pfam" id="PF00462"/>
    </source>
</evidence>
<gene>
    <name evidence="8" type="primary">grxC</name>
    <name evidence="8" type="ordered locus">HCH_01355</name>
</gene>
<dbReference type="GO" id="GO:0015038">
    <property type="term" value="F:glutathione disulfide oxidoreductase activity"/>
    <property type="evidence" value="ECO:0007669"/>
    <property type="project" value="UniProtKB-UniRule"/>
</dbReference>
<evidence type="ECO:0000256" key="2">
    <source>
        <dbReference type="ARBA" id="ARBA00022448"/>
    </source>
</evidence>
<dbReference type="SUPFAM" id="SSF52833">
    <property type="entry name" value="Thioredoxin-like"/>
    <property type="match status" value="1"/>
</dbReference>
<dbReference type="InterPro" id="IPR011900">
    <property type="entry name" value="GRX_bact"/>
</dbReference>
<dbReference type="OrthoDB" id="9814618at2"/>
<dbReference type="FunFam" id="3.40.30.10:FF:000018">
    <property type="entry name" value="Glutaredoxin"/>
    <property type="match status" value="1"/>
</dbReference>
<dbReference type="RefSeq" id="WP_011395292.1">
    <property type="nucleotide sequence ID" value="NC_007645.1"/>
</dbReference>